<dbReference type="Gene3D" id="3.40.50.720">
    <property type="entry name" value="NAD(P)-binding Rossmann-like Domain"/>
    <property type="match status" value="1"/>
</dbReference>
<dbReference type="AlphaFoldDB" id="A0A1N7QBW6"/>
<dbReference type="Proteomes" id="UP000185678">
    <property type="component" value="Unassembled WGS sequence"/>
</dbReference>
<gene>
    <name evidence="2" type="ORF">SAMN05421779_11424</name>
</gene>
<keyword evidence="3" id="KW-1185">Reference proteome</keyword>
<dbReference type="PROSITE" id="PS00061">
    <property type="entry name" value="ADH_SHORT"/>
    <property type="match status" value="1"/>
</dbReference>
<dbReference type="SUPFAM" id="SSF51735">
    <property type="entry name" value="NAD(P)-binding Rossmann-fold domains"/>
    <property type="match status" value="1"/>
</dbReference>
<dbReference type="InterPro" id="IPR036291">
    <property type="entry name" value="NAD(P)-bd_dom_sf"/>
</dbReference>
<dbReference type="PANTHER" id="PTHR42879">
    <property type="entry name" value="3-OXOACYL-(ACYL-CARRIER-PROTEIN) REDUCTASE"/>
    <property type="match status" value="1"/>
</dbReference>
<name>A0A1N7QBW6_9PROT</name>
<dbReference type="Pfam" id="PF13561">
    <property type="entry name" value="adh_short_C2"/>
    <property type="match status" value="1"/>
</dbReference>
<dbReference type="PANTHER" id="PTHR42879:SF2">
    <property type="entry name" value="3-OXOACYL-[ACYL-CARRIER-PROTEIN] REDUCTASE FABG"/>
    <property type="match status" value="1"/>
</dbReference>
<evidence type="ECO:0000256" key="1">
    <source>
        <dbReference type="ARBA" id="ARBA00006484"/>
    </source>
</evidence>
<reference evidence="2 3" key="1">
    <citation type="submission" date="2017-01" db="EMBL/GenBank/DDBJ databases">
        <authorList>
            <person name="Mah S.A."/>
            <person name="Swanson W.J."/>
            <person name="Moy G.W."/>
            <person name="Vacquier V.D."/>
        </authorList>
    </citation>
    <scope>NUCLEOTIDE SEQUENCE [LARGE SCALE GENOMIC DNA]</scope>
    <source>
        <strain evidence="2 3">DSM 11589</strain>
    </source>
</reference>
<dbReference type="PRINTS" id="PR00081">
    <property type="entry name" value="GDHRDH"/>
</dbReference>
<evidence type="ECO:0000313" key="3">
    <source>
        <dbReference type="Proteomes" id="UP000185678"/>
    </source>
</evidence>
<dbReference type="InterPro" id="IPR020904">
    <property type="entry name" value="Sc_DH/Rdtase_CS"/>
</dbReference>
<protein>
    <submittedName>
        <fullName evidence="2">Gluconate 5-dehydrogenase</fullName>
    </submittedName>
</protein>
<evidence type="ECO:0000313" key="2">
    <source>
        <dbReference type="EMBL" id="SIT20362.1"/>
    </source>
</evidence>
<dbReference type="InterPro" id="IPR050259">
    <property type="entry name" value="SDR"/>
</dbReference>
<accession>A0A1N7QBW6</accession>
<dbReference type="InterPro" id="IPR002347">
    <property type="entry name" value="SDR_fam"/>
</dbReference>
<organism evidence="2 3">
    <name type="scientific">Insolitispirillum peregrinum</name>
    <dbReference type="NCBI Taxonomy" id="80876"/>
    <lineage>
        <taxon>Bacteria</taxon>
        <taxon>Pseudomonadati</taxon>
        <taxon>Pseudomonadota</taxon>
        <taxon>Alphaproteobacteria</taxon>
        <taxon>Rhodospirillales</taxon>
        <taxon>Novispirillaceae</taxon>
        <taxon>Insolitispirillum</taxon>
    </lineage>
</organism>
<dbReference type="FunFam" id="3.40.50.720:FF:000084">
    <property type="entry name" value="Short-chain dehydrogenase reductase"/>
    <property type="match status" value="1"/>
</dbReference>
<proteinExistence type="inferred from homology"/>
<dbReference type="PRINTS" id="PR00080">
    <property type="entry name" value="SDRFAMILY"/>
</dbReference>
<dbReference type="NCBIfam" id="NF004778">
    <property type="entry name" value="PRK06124.1"/>
    <property type="match status" value="1"/>
</dbReference>
<comment type="similarity">
    <text evidence="1">Belongs to the short-chain dehydrogenases/reductases (SDR) family.</text>
</comment>
<sequence length="250" mass="25757">MSLFSLAGKTALVTGAGRGLGLEIARGLAHAGALVYINGRREGMLTEAARSIGPNVLPLPFDITDATARRAALAHITSHTDGLDILVNNVGIRDRRDALAFADGDFHALLDANLVAPFELCRLVAGPMIAHGGGRMINVTSIAGHVARAGDAAYTAAKAGLTGLTRAFAAEFGPHGITVNALAPGFFATETNAAMVDDPQVQSFLAARTSLGRWGKPEEIAGAAVFLASDAASYITGHVLFVDGGMTAHF</sequence>
<dbReference type="GO" id="GO:0032787">
    <property type="term" value="P:monocarboxylic acid metabolic process"/>
    <property type="evidence" value="ECO:0007669"/>
    <property type="project" value="UniProtKB-ARBA"/>
</dbReference>
<dbReference type="OrthoDB" id="286404at2"/>
<dbReference type="STRING" id="80876.SAMN05421779_11424"/>
<dbReference type="EMBL" id="FTOA01000014">
    <property type="protein sequence ID" value="SIT20362.1"/>
    <property type="molecule type" value="Genomic_DNA"/>
</dbReference>
<dbReference type="RefSeq" id="WP_076402182.1">
    <property type="nucleotide sequence ID" value="NZ_FTOA01000014.1"/>
</dbReference>